<dbReference type="Proteomes" id="UP001054252">
    <property type="component" value="Unassembled WGS sequence"/>
</dbReference>
<dbReference type="Pfam" id="PF09423">
    <property type="entry name" value="PhoD"/>
    <property type="match status" value="1"/>
</dbReference>
<protein>
    <recommendedName>
        <fullName evidence="2">PhoD-like phosphatase metallophosphatase domain-containing protein</fullName>
    </recommendedName>
</protein>
<keyword evidence="1" id="KW-0472">Membrane</keyword>
<organism evidence="3 4">
    <name type="scientific">Rubroshorea leprosula</name>
    <dbReference type="NCBI Taxonomy" id="152421"/>
    <lineage>
        <taxon>Eukaryota</taxon>
        <taxon>Viridiplantae</taxon>
        <taxon>Streptophyta</taxon>
        <taxon>Embryophyta</taxon>
        <taxon>Tracheophyta</taxon>
        <taxon>Spermatophyta</taxon>
        <taxon>Magnoliopsida</taxon>
        <taxon>eudicotyledons</taxon>
        <taxon>Gunneridae</taxon>
        <taxon>Pentapetalae</taxon>
        <taxon>rosids</taxon>
        <taxon>malvids</taxon>
        <taxon>Malvales</taxon>
        <taxon>Dipterocarpaceae</taxon>
        <taxon>Rubroshorea</taxon>
    </lineage>
</organism>
<dbReference type="EMBL" id="BPVZ01000012">
    <property type="protein sequence ID" value="GKU98229.1"/>
    <property type="molecule type" value="Genomic_DNA"/>
</dbReference>
<keyword evidence="4" id="KW-1185">Reference proteome</keyword>
<evidence type="ECO:0000313" key="4">
    <source>
        <dbReference type="Proteomes" id="UP001054252"/>
    </source>
</evidence>
<dbReference type="InterPro" id="IPR018946">
    <property type="entry name" value="PhoD-like_MPP"/>
</dbReference>
<gene>
    <name evidence="3" type="ORF">SLEP1_g11259</name>
</gene>
<dbReference type="InterPro" id="IPR029052">
    <property type="entry name" value="Metallo-depent_PP-like"/>
</dbReference>
<feature type="domain" description="PhoD-like phosphatase metallophosphatase" evidence="2">
    <location>
        <begin position="87"/>
        <end position="383"/>
    </location>
</feature>
<dbReference type="CDD" id="cd07389">
    <property type="entry name" value="MPP_PhoD"/>
    <property type="match status" value="1"/>
</dbReference>
<sequence>MTIGCGSSSRTSSCLFVLLTRGRRTHRNGIFGDGFQFWIHSESRKPHLKGMEKARWLLALVLGAALISTDVASGSSNSEHDLVFRIAFGSCSNQSAPQPIWDAINKFDPQVFIWLGDNIYGDNRLPFRIFGKERTIGPWKNVRMFVPSSPQEMLSRYNKAKANPDYSRLRANAKVIGTWDDHDYGLNDAGKEFTEKVANQKLLLDFLDEPQDSPRREQAGVYVSYTFGSLGKQVKIILLDTRYHRDPLSSDGTILGASQWTWLEKELMGPASAITIIGSSIQMELLISRYSLVSRMHFPLPIAQAAKYKIIFHYSCVSYCIFVIFQVISNISATTGPLLHSESWGRFPKERDRLFRLIANSKRDGVLFISGDVHFGEITRYDCAAGYPLYDITSSGLTQTVEKAVPSPLHFIVRFLAWYTPSTMRVKSSSCRHRSCTYGQPNFGTIEIDWDATPVTLKIEVRDTNGLPVTGVNISLLDLQAQSSTMKAREHQSHCTLEVSLPWIVRYRLAILFYCLVSCMLFLILAWFSSLFFLTPPP</sequence>
<evidence type="ECO:0000313" key="3">
    <source>
        <dbReference type="EMBL" id="GKU98229.1"/>
    </source>
</evidence>
<feature type="transmembrane region" description="Helical" evidence="1">
    <location>
        <begin position="511"/>
        <end position="534"/>
    </location>
</feature>
<dbReference type="PANTHER" id="PTHR33987:SF1">
    <property type="entry name" value="CALCINEURIN-LIKE METALLO-PHOSPHOESTERASE SUPERFAMILY PROTEIN"/>
    <property type="match status" value="1"/>
</dbReference>
<keyword evidence="1" id="KW-0812">Transmembrane</keyword>
<dbReference type="AlphaFoldDB" id="A0AAV5IM48"/>
<keyword evidence="1" id="KW-1133">Transmembrane helix</keyword>
<dbReference type="Gene3D" id="3.60.21.70">
    <property type="entry name" value="PhoD-like phosphatase"/>
    <property type="match status" value="1"/>
</dbReference>
<name>A0AAV5IM48_9ROSI</name>
<accession>A0AAV5IM48</accession>
<evidence type="ECO:0000256" key="1">
    <source>
        <dbReference type="SAM" id="Phobius"/>
    </source>
</evidence>
<proteinExistence type="predicted"/>
<dbReference type="InterPro" id="IPR038607">
    <property type="entry name" value="PhoD-like_sf"/>
</dbReference>
<evidence type="ECO:0000259" key="2">
    <source>
        <dbReference type="Pfam" id="PF09423"/>
    </source>
</evidence>
<feature type="transmembrane region" description="Helical" evidence="1">
    <location>
        <begin position="311"/>
        <end position="331"/>
    </location>
</feature>
<dbReference type="SUPFAM" id="SSF56300">
    <property type="entry name" value="Metallo-dependent phosphatases"/>
    <property type="match status" value="1"/>
</dbReference>
<reference evidence="3 4" key="1">
    <citation type="journal article" date="2021" name="Commun. Biol.">
        <title>The genome of Shorea leprosula (Dipterocarpaceae) highlights the ecological relevance of drought in aseasonal tropical rainforests.</title>
        <authorList>
            <person name="Ng K.K.S."/>
            <person name="Kobayashi M.J."/>
            <person name="Fawcett J.A."/>
            <person name="Hatakeyama M."/>
            <person name="Paape T."/>
            <person name="Ng C.H."/>
            <person name="Ang C.C."/>
            <person name="Tnah L.H."/>
            <person name="Lee C.T."/>
            <person name="Nishiyama T."/>
            <person name="Sese J."/>
            <person name="O'Brien M.J."/>
            <person name="Copetti D."/>
            <person name="Mohd Noor M.I."/>
            <person name="Ong R.C."/>
            <person name="Putra M."/>
            <person name="Sireger I.Z."/>
            <person name="Indrioko S."/>
            <person name="Kosugi Y."/>
            <person name="Izuno A."/>
            <person name="Isagi Y."/>
            <person name="Lee S.L."/>
            <person name="Shimizu K.K."/>
        </authorList>
    </citation>
    <scope>NUCLEOTIDE SEQUENCE [LARGE SCALE GENOMIC DNA]</scope>
    <source>
        <strain evidence="3">214</strain>
    </source>
</reference>
<comment type="caution">
    <text evidence="3">The sequence shown here is derived from an EMBL/GenBank/DDBJ whole genome shotgun (WGS) entry which is preliminary data.</text>
</comment>
<dbReference type="PANTHER" id="PTHR33987">
    <property type="entry name" value="CALCINEURIN-LIKE METALLO-PHOSPHOESTERASE SUPERFAMILY PROTEIN"/>
    <property type="match status" value="1"/>
</dbReference>